<comment type="similarity">
    <text evidence="1 3">Belongs to the short-chain dehydrogenases/reductases (SDR) family.</text>
</comment>
<evidence type="ECO:0000313" key="5">
    <source>
        <dbReference type="Proteomes" id="UP001312865"/>
    </source>
</evidence>
<dbReference type="Pfam" id="PF00106">
    <property type="entry name" value="adh_short"/>
    <property type="match status" value="1"/>
</dbReference>
<evidence type="ECO:0000256" key="2">
    <source>
        <dbReference type="ARBA" id="ARBA00023002"/>
    </source>
</evidence>
<gene>
    <name evidence="4" type="ORF">WAK64_01130</name>
</gene>
<organism evidence="4 5">
    <name type="scientific">Bacillus spongiae</name>
    <dbReference type="NCBI Taxonomy" id="2683610"/>
    <lineage>
        <taxon>Bacteria</taxon>
        <taxon>Bacillati</taxon>
        <taxon>Bacillota</taxon>
        <taxon>Bacilli</taxon>
        <taxon>Bacillales</taxon>
        <taxon>Bacillaceae</taxon>
        <taxon>Bacillus</taxon>
    </lineage>
</organism>
<proteinExistence type="inferred from homology"/>
<dbReference type="PANTHER" id="PTHR43976">
    <property type="entry name" value="SHORT CHAIN DEHYDROGENASE"/>
    <property type="match status" value="1"/>
</dbReference>
<dbReference type="PROSITE" id="PS00061">
    <property type="entry name" value="ADH_SHORT"/>
    <property type="match status" value="1"/>
</dbReference>
<dbReference type="PRINTS" id="PR00080">
    <property type="entry name" value="SDRFAMILY"/>
</dbReference>
<sequence length="284" mass="31516">MEKQIAVITGTSTGLGLALTEKLASNGWKVYATMRNLEKGQSIRALQQSGLNIELLPLDVQSQDSVDHAIQTIIKQEGQIDLFVNNAGIGYIKTTEQSTEEEYINVFDINTFGAIRCTKAVLPYMRERKQGRVVAISSVGGLVGQPLNEIYCATKFALEGYYESLATYITPYFGVEFMMVEPGGISSEFANSVLAGIASNGGFEKDDFEQIVNDYMGSRTDRPENIYQTPSEVAEVVFTQLNTNPLPLRTRTSEWSERFCQYKTKKDPTGLLQTKAVVREMLGK</sequence>
<keyword evidence="5" id="KW-1185">Reference proteome</keyword>
<dbReference type="InterPro" id="IPR036291">
    <property type="entry name" value="NAD(P)-bd_dom_sf"/>
</dbReference>
<dbReference type="EC" id="1.1.-.-" evidence="4"/>
<dbReference type="InterPro" id="IPR002347">
    <property type="entry name" value="SDR_fam"/>
</dbReference>
<accession>A0ABU8H8Z5</accession>
<dbReference type="SUPFAM" id="SSF51735">
    <property type="entry name" value="NAD(P)-binding Rossmann-fold domains"/>
    <property type="match status" value="1"/>
</dbReference>
<evidence type="ECO:0000313" key="4">
    <source>
        <dbReference type="EMBL" id="MEI5905668.1"/>
    </source>
</evidence>
<protein>
    <submittedName>
        <fullName evidence="4">SDR family oxidoreductase</fullName>
        <ecNumber evidence="4">1.1.-.-</ecNumber>
    </submittedName>
</protein>
<dbReference type="GO" id="GO:0016491">
    <property type="term" value="F:oxidoreductase activity"/>
    <property type="evidence" value="ECO:0007669"/>
    <property type="project" value="UniProtKB-KW"/>
</dbReference>
<dbReference type="PANTHER" id="PTHR43976:SF16">
    <property type="entry name" value="SHORT-CHAIN DEHYDROGENASE_REDUCTASE FAMILY PROTEIN"/>
    <property type="match status" value="1"/>
</dbReference>
<evidence type="ECO:0000256" key="3">
    <source>
        <dbReference type="RuleBase" id="RU000363"/>
    </source>
</evidence>
<comment type="caution">
    <text evidence="4">The sequence shown here is derived from an EMBL/GenBank/DDBJ whole genome shotgun (WGS) entry which is preliminary data.</text>
</comment>
<dbReference type="InterPro" id="IPR020904">
    <property type="entry name" value="Sc_DH/Rdtase_CS"/>
</dbReference>
<dbReference type="CDD" id="cd05374">
    <property type="entry name" value="17beta-HSD-like_SDR_c"/>
    <property type="match status" value="1"/>
</dbReference>
<dbReference type="EMBL" id="JBBAXC010000001">
    <property type="protein sequence ID" value="MEI5905668.1"/>
    <property type="molecule type" value="Genomic_DNA"/>
</dbReference>
<dbReference type="Gene3D" id="3.40.50.720">
    <property type="entry name" value="NAD(P)-binding Rossmann-like Domain"/>
    <property type="match status" value="1"/>
</dbReference>
<dbReference type="RefSeq" id="WP_336585083.1">
    <property type="nucleotide sequence ID" value="NZ_JBBAXC010000001.1"/>
</dbReference>
<dbReference type="PRINTS" id="PR00081">
    <property type="entry name" value="GDHRDH"/>
</dbReference>
<reference evidence="4 5" key="1">
    <citation type="journal article" date="2018" name="J. Microbiol.">
        <title>Bacillus spongiae sp. nov., isolated from sponge of Jeju Island.</title>
        <authorList>
            <person name="Lee G.E."/>
            <person name="Im W.T."/>
            <person name="Park J.S."/>
        </authorList>
    </citation>
    <scope>NUCLEOTIDE SEQUENCE [LARGE SCALE GENOMIC DNA]</scope>
    <source>
        <strain evidence="4 5">135PIL107-10</strain>
    </source>
</reference>
<name>A0ABU8H8Z5_9BACI</name>
<dbReference type="Proteomes" id="UP001312865">
    <property type="component" value="Unassembled WGS sequence"/>
</dbReference>
<evidence type="ECO:0000256" key="1">
    <source>
        <dbReference type="ARBA" id="ARBA00006484"/>
    </source>
</evidence>
<dbReference type="InterPro" id="IPR051911">
    <property type="entry name" value="SDR_oxidoreductase"/>
</dbReference>
<keyword evidence="2 4" id="KW-0560">Oxidoreductase</keyword>